<keyword evidence="2" id="KW-1133">Transmembrane helix</keyword>
<reference evidence="4 5" key="1">
    <citation type="submission" date="2021-06" db="EMBL/GenBank/DDBJ databases">
        <authorList>
            <person name="Sun Q."/>
            <person name="Li D."/>
        </authorList>
    </citation>
    <scope>NUCLEOTIDE SEQUENCE [LARGE SCALE GENOMIC DNA]</scope>
    <source>
        <strain evidence="4 5">MSJd-7</strain>
    </source>
</reference>
<feature type="region of interest" description="Disordered" evidence="1">
    <location>
        <begin position="63"/>
        <end position="87"/>
    </location>
</feature>
<keyword evidence="4" id="KW-0378">Hydrolase</keyword>
<feature type="compositionally biased region" description="Acidic residues" evidence="1">
    <location>
        <begin position="424"/>
        <end position="439"/>
    </location>
</feature>
<comment type="caution">
    <text evidence="4">The sequence shown here is derived from an EMBL/GenBank/DDBJ whole genome shotgun (WGS) entry which is preliminary data.</text>
</comment>
<feature type="compositionally biased region" description="Low complexity" evidence="1">
    <location>
        <begin position="386"/>
        <end position="401"/>
    </location>
</feature>
<evidence type="ECO:0000256" key="1">
    <source>
        <dbReference type="SAM" id="MobiDB-lite"/>
    </source>
</evidence>
<keyword evidence="2" id="KW-0812">Transmembrane</keyword>
<organism evidence="4 5">
    <name type="scientific">Butyricicoccus intestinisimiae</name>
    <dbReference type="NCBI Taxonomy" id="2841509"/>
    <lineage>
        <taxon>Bacteria</taxon>
        <taxon>Bacillati</taxon>
        <taxon>Bacillota</taxon>
        <taxon>Clostridia</taxon>
        <taxon>Eubacteriales</taxon>
        <taxon>Butyricicoccaceae</taxon>
        <taxon>Butyricicoccus</taxon>
    </lineage>
</organism>
<keyword evidence="2" id="KW-0472">Membrane</keyword>
<dbReference type="Pfam" id="PF13200">
    <property type="entry name" value="DUF4015"/>
    <property type="match status" value="1"/>
</dbReference>
<feature type="transmembrane region" description="Helical" evidence="2">
    <location>
        <begin position="12"/>
        <end position="35"/>
    </location>
</feature>
<gene>
    <name evidence="4" type="ORF">KQI75_07715</name>
</gene>
<evidence type="ECO:0000313" key="4">
    <source>
        <dbReference type="EMBL" id="MBU5490506.1"/>
    </source>
</evidence>
<dbReference type="GO" id="GO:0016787">
    <property type="term" value="F:hydrolase activity"/>
    <property type="evidence" value="ECO:0007669"/>
    <property type="project" value="UniProtKB-KW"/>
</dbReference>
<feature type="compositionally biased region" description="Acidic residues" evidence="1">
    <location>
        <begin position="402"/>
        <end position="416"/>
    </location>
</feature>
<keyword evidence="5" id="KW-1185">Reference proteome</keyword>
<evidence type="ECO:0000256" key="2">
    <source>
        <dbReference type="SAM" id="Phobius"/>
    </source>
</evidence>
<feature type="domain" description="DUF4015" evidence="3">
    <location>
        <begin position="94"/>
        <end position="273"/>
    </location>
</feature>
<dbReference type="InterPro" id="IPR025275">
    <property type="entry name" value="DUF4015"/>
</dbReference>
<sequence length="439" mass="47422">MNHNSKHSHSRIRRTVAAVLIVAALVVFVGVFLVFQCLSFDENGAHVIDRYGILAMEQNANQPKKTAAGSGSGSAQPVKTSKKTSGKALRGAMLSATDLSNADTAEQLIQLAEAGKLNTVIVNIKDDEGELNIPVETDMVSDVEDLQAKKAEKLAQNMRKLSKNGVHVVGRVYCFQDKAASKQNSDLSMAYQNGGRWSDYNGEHWLDPTNPDVVTYLCDIAQSAVDAGCDEILLDEFSFPLRGHIDRIEFFNEPDSQAAALLDVMQEIQNTVGDSVSVSLTASDASELIAQSETAAEDGVKLGSVKKLLTTAHRVYAPVGSDDAKSVIDSVQKTAPKAQVVPIFTRMTDWTEYTEDAVVNAVDATEAAIAVFGGDKTAKSYDGAGETTSRRSTSSSRSSYDSDTEEDEEDDEEYDSNDSSSSDYDAEEDDSDSYSDEDE</sequence>
<dbReference type="Proteomes" id="UP000783588">
    <property type="component" value="Unassembled WGS sequence"/>
</dbReference>
<protein>
    <submittedName>
        <fullName evidence="4">Glycoside hydrolase</fullName>
    </submittedName>
</protein>
<dbReference type="EMBL" id="JAHLQI010000003">
    <property type="protein sequence ID" value="MBU5490506.1"/>
    <property type="molecule type" value="Genomic_DNA"/>
</dbReference>
<evidence type="ECO:0000313" key="5">
    <source>
        <dbReference type="Proteomes" id="UP000783588"/>
    </source>
</evidence>
<proteinExistence type="predicted"/>
<feature type="region of interest" description="Disordered" evidence="1">
    <location>
        <begin position="377"/>
        <end position="439"/>
    </location>
</feature>
<evidence type="ECO:0000259" key="3">
    <source>
        <dbReference type="Pfam" id="PF13200"/>
    </source>
</evidence>
<dbReference type="RefSeq" id="WP_216470158.1">
    <property type="nucleotide sequence ID" value="NZ_JAHLQI010000003.1"/>
</dbReference>
<accession>A0ABS6ES24</accession>
<name>A0ABS6ES24_9FIRM</name>